<comment type="caution">
    <text evidence="1">The sequence shown here is derived from an EMBL/GenBank/DDBJ whole genome shotgun (WGS) entry which is preliminary data.</text>
</comment>
<accession>A0ABW7Q8R8</accession>
<protein>
    <submittedName>
        <fullName evidence="1">Uncharacterized protein</fullName>
    </submittedName>
</protein>
<evidence type="ECO:0000313" key="1">
    <source>
        <dbReference type="EMBL" id="MFH8251271.1"/>
    </source>
</evidence>
<dbReference type="Proteomes" id="UP001610861">
    <property type="component" value="Unassembled WGS sequence"/>
</dbReference>
<organism evidence="1 2">
    <name type="scientific">Microbacterium alkaliflavum</name>
    <dbReference type="NCBI Taxonomy" id="3248839"/>
    <lineage>
        <taxon>Bacteria</taxon>
        <taxon>Bacillati</taxon>
        <taxon>Actinomycetota</taxon>
        <taxon>Actinomycetes</taxon>
        <taxon>Micrococcales</taxon>
        <taxon>Microbacteriaceae</taxon>
        <taxon>Microbacterium</taxon>
    </lineage>
</organism>
<dbReference type="RefSeq" id="WP_397556723.1">
    <property type="nucleotide sequence ID" value="NZ_JBIQWL010000004.1"/>
</dbReference>
<sequence>MPRSSVALTREPLSGDAVVEAAGRVSAQHPDLEPLDARVVDDGAVLQILAGEEVVLSVLRPRLLPTLDEVGRLLPTVDAPERTKWWTDAYTPWHPAGVVGVAILDAAAEASGGLVVHQGLAPTRNPR</sequence>
<keyword evidence="2" id="KW-1185">Reference proteome</keyword>
<reference evidence="1 2" key="1">
    <citation type="submission" date="2024-09" db="EMBL/GenBank/DDBJ databases">
        <authorList>
            <person name="Pan X."/>
        </authorList>
    </citation>
    <scope>NUCLEOTIDE SEQUENCE [LARGE SCALE GENOMIC DNA]</scope>
    <source>
        <strain evidence="1 2">B2969</strain>
    </source>
</reference>
<proteinExistence type="predicted"/>
<evidence type="ECO:0000313" key="2">
    <source>
        <dbReference type="Proteomes" id="UP001610861"/>
    </source>
</evidence>
<gene>
    <name evidence="1" type="ORF">ACH3VR_12945</name>
</gene>
<name>A0ABW7Q8R8_9MICO</name>
<dbReference type="EMBL" id="JBIQWL010000004">
    <property type="protein sequence ID" value="MFH8251271.1"/>
    <property type="molecule type" value="Genomic_DNA"/>
</dbReference>